<evidence type="ECO:0000313" key="10">
    <source>
        <dbReference type="EMBL" id="KAJ4479516.1"/>
    </source>
</evidence>
<feature type="coiled-coil region" evidence="5">
    <location>
        <begin position="281"/>
        <end position="315"/>
    </location>
</feature>
<evidence type="ECO:0000259" key="8">
    <source>
        <dbReference type="Pfam" id="PF08621"/>
    </source>
</evidence>
<dbReference type="Pfam" id="PF25766">
    <property type="entry name" value="TPR_RPAP1"/>
    <property type="match status" value="1"/>
</dbReference>
<dbReference type="PANTHER" id="PTHR21483:SF18">
    <property type="entry name" value="RNA POLYMERASE II-ASSOCIATED PROTEIN 1"/>
    <property type="match status" value="1"/>
</dbReference>
<evidence type="ECO:0000259" key="9">
    <source>
        <dbReference type="Pfam" id="PF25766"/>
    </source>
</evidence>
<feature type="compositionally biased region" description="Polar residues" evidence="6">
    <location>
        <begin position="1"/>
        <end position="10"/>
    </location>
</feature>
<keyword evidence="4" id="KW-0539">Nucleus</keyword>
<dbReference type="PANTHER" id="PTHR21483">
    <property type="entry name" value="RNA POLYMERASE II-ASSOCIATED PROTEIN 1"/>
    <property type="match status" value="1"/>
</dbReference>
<proteinExistence type="inferred from homology"/>
<dbReference type="InterPro" id="IPR013930">
    <property type="entry name" value="RPAP1_N"/>
</dbReference>
<keyword evidence="3" id="KW-0804">Transcription</keyword>
<dbReference type="InterPro" id="IPR039913">
    <property type="entry name" value="RPAP1/Rba50"/>
</dbReference>
<feature type="compositionally biased region" description="Basic and acidic residues" evidence="6">
    <location>
        <begin position="150"/>
        <end position="165"/>
    </location>
</feature>
<accession>A0A9W9ADC5</accession>
<reference evidence="10" key="1">
    <citation type="submission" date="2022-08" db="EMBL/GenBank/DDBJ databases">
        <authorList>
            <consortium name="DOE Joint Genome Institute"/>
            <person name="Min B."/>
            <person name="Riley R."/>
            <person name="Sierra-Patev S."/>
            <person name="Naranjo-Ortiz M."/>
            <person name="Looney B."/>
            <person name="Konkel Z."/>
            <person name="Slot J.C."/>
            <person name="Sakamoto Y."/>
            <person name="Steenwyk J.L."/>
            <person name="Rokas A."/>
            <person name="Carro J."/>
            <person name="Camarero S."/>
            <person name="Ferreira P."/>
            <person name="Molpeceres G."/>
            <person name="Ruiz-Duenas F.J."/>
            <person name="Serrano A."/>
            <person name="Henrissat B."/>
            <person name="Drula E."/>
            <person name="Hughes K.W."/>
            <person name="Mata J.L."/>
            <person name="Ishikawa N.K."/>
            <person name="Vargas-Isla R."/>
            <person name="Ushijima S."/>
            <person name="Smith C.A."/>
            <person name="Ahrendt S."/>
            <person name="Andreopoulos W."/>
            <person name="He G."/>
            <person name="Labutti K."/>
            <person name="Lipzen A."/>
            <person name="Ng V."/>
            <person name="Sandor L."/>
            <person name="Barry K."/>
            <person name="Martinez A.T."/>
            <person name="Xiao Y."/>
            <person name="Gibbons J.G."/>
            <person name="Terashima K."/>
            <person name="Hibbett D.S."/>
            <person name="Grigoriev I.V."/>
        </authorList>
    </citation>
    <scope>NUCLEOTIDE SEQUENCE</scope>
    <source>
        <strain evidence="10">Sp2 HRB7682 ss15</strain>
    </source>
</reference>
<evidence type="ECO:0000256" key="1">
    <source>
        <dbReference type="ARBA" id="ARBA00004123"/>
    </source>
</evidence>
<evidence type="ECO:0000256" key="2">
    <source>
        <dbReference type="ARBA" id="ARBA00009953"/>
    </source>
</evidence>
<feature type="domain" description="RPAP1 C-terminal" evidence="7">
    <location>
        <begin position="369"/>
        <end position="432"/>
    </location>
</feature>
<feature type="compositionally biased region" description="Basic and acidic residues" evidence="6">
    <location>
        <begin position="110"/>
        <end position="122"/>
    </location>
</feature>
<dbReference type="Proteomes" id="UP001150238">
    <property type="component" value="Unassembled WGS sequence"/>
</dbReference>
<feature type="compositionally biased region" description="Basic and acidic residues" evidence="6">
    <location>
        <begin position="63"/>
        <end position="73"/>
    </location>
</feature>
<comment type="subcellular location">
    <subcellularLocation>
        <location evidence="1">Nucleus</location>
    </subcellularLocation>
</comment>
<evidence type="ECO:0000256" key="3">
    <source>
        <dbReference type="ARBA" id="ARBA00023163"/>
    </source>
</evidence>
<evidence type="ECO:0000256" key="4">
    <source>
        <dbReference type="ARBA" id="ARBA00023242"/>
    </source>
</evidence>
<name>A0A9W9ADC5_9AGAR</name>
<comment type="similarity">
    <text evidence="2">Belongs to the RPAP1 family.</text>
</comment>
<feature type="compositionally biased region" description="Polar residues" evidence="6">
    <location>
        <begin position="74"/>
        <end position="109"/>
    </location>
</feature>
<dbReference type="InterPro" id="IPR013929">
    <property type="entry name" value="RPAP1_C"/>
</dbReference>
<evidence type="ECO:0000256" key="6">
    <source>
        <dbReference type="SAM" id="MobiDB-lite"/>
    </source>
</evidence>
<feature type="compositionally biased region" description="Low complexity" evidence="6">
    <location>
        <begin position="234"/>
        <end position="246"/>
    </location>
</feature>
<dbReference type="InterPro" id="IPR057989">
    <property type="entry name" value="TPR_RPAP1/MINIYO-like"/>
</dbReference>
<comment type="caution">
    <text evidence="10">The sequence shown here is derived from an EMBL/GenBank/DDBJ whole genome shotgun (WGS) entry which is preliminary data.</text>
</comment>
<gene>
    <name evidence="10" type="ORF">C8J55DRAFT_560675</name>
</gene>
<dbReference type="EMBL" id="JANVFS010000016">
    <property type="protein sequence ID" value="KAJ4479516.1"/>
    <property type="molecule type" value="Genomic_DNA"/>
</dbReference>
<feature type="compositionally biased region" description="Low complexity" evidence="6">
    <location>
        <begin position="194"/>
        <end position="215"/>
    </location>
</feature>
<dbReference type="Pfam" id="PF08621">
    <property type="entry name" value="RPAP1_N"/>
    <property type="match status" value="1"/>
</dbReference>
<feature type="domain" description="RPAP1/MINIYO-like TPR repeats" evidence="9">
    <location>
        <begin position="1210"/>
        <end position="1318"/>
    </location>
</feature>
<evidence type="ECO:0008006" key="12">
    <source>
        <dbReference type="Google" id="ProtNLM"/>
    </source>
</evidence>
<feature type="region of interest" description="Disordered" evidence="6">
    <location>
        <begin position="1"/>
        <end position="255"/>
    </location>
</feature>
<dbReference type="GO" id="GO:0006366">
    <property type="term" value="P:transcription by RNA polymerase II"/>
    <property type="evidence" value="ECO:0007669"/>
    <property type="project" value="InterPro"/>
</dbReference>
<dbReference type="Pfam" id="PF08620">
    <property type="entry name" value="RPAP1_C"/>
    <property type="match status" value="1"/>
</dbReference>
<evidence type="ECO:0000256" key="5">
    <source>
        <dbReference type="SAM" id="Coils"/>
    </source>
</evidence>
<protein>
    <recommendedName>
        <fullName evidence="12">RNA polymerase II-associated protein 1 C-terminal domain-containing protein</fullName>
    </recommendedName>
</protein>
<keyword evidence="5" id="KW-0175">Coiled coil</keyword>
<evidence type="ECO:0000313" key="11">
    <source>
        <dbReference type="Proteomes" id="UP001150238"/>
    </source>
</evidence>
<reference evidence="10" key="2">
    <citation type="journal article" date="2023" name="Proc. Natl. Acad. Sci. U.S.A.">
        <title>A global phylogenomic analysis of the shiitake genus Lentinula.</title>
        <authorList>
            <person name="Sierra-Patev S."/>
            <person name="Min B."/>
            <person name="Naranjo-Ortiz M."/>
            <person name="Looney B."/>
            <person name="Konkel Z."/>
            <person name="Slot J.C."/>
            <person name="Sakamoto Y."/>
            <person name="Steenwyk J.L."/>
            <person name="Rokas A."/>
            <person name="Carro J."/>
            <person name="Camarero S."/>
            <person name="Ferreira P."/>
            <person name="Molpeceres G."/>
            <person name="Ruiz-Duenas F.J."/>
            <person name="Serrano A."/>
            <person name="Henrissat B."/>
            <person name="Drula E."/>
            <person name="Hughes K.W."/>
            <person name="Mata J.L."/>
            <person name="Ishikawa N.K."/>
            <person name="Vargas-Isla R."/>
            <person name="Ushijima S."/>
            <person name="Smith C.A."/>
            <person name="Donoghue J."/>
            <person name="Ahrendt S."/>
            <person name="Andreopoulos W."/>
            <person name="He G."/>
            <person name="LaButti K."/>
            <person name="Lipzen A."/>
            <person name="Ng V."/>
            <person name="Riley R."/>
            <person name="Sandor L."/>
            <person name="Barry K."/>
            <person name="Martinez A.T."/>
            <person name="Xiao Y."/>
            <person name="Gibbons J.G."/>
            <person name="Terashima K."/>
            <person name="Grigoriev I.V."/>
            <person name="Hibbett D."/>
        </authorList>
    </citation>
    <scope>NUCLEOTIDE SEQUENCE</scope>
    <source>
        <strain evidence="10">Sp2 HRB7682 ss15</strain>
    </source>
</reference>
<organism evidence="10 11">
    <name type="scientific">Lentinula lateritia</name>
    <dbReference type="NCBI Taxonomy" id="40482"/>
    <lineage>
        <taxon>Eukaryota</taxon>
        <taxon>Fungi</taxon>
        <taxon>Dikarya</taxon>
        <taxon>Basidiomycota</taxon>
        <taxon>Agaricomycotina</taxon>
        <taxon>Agaricomycetes</taxon>
        <taxon>Agaricomycetidae</taxon>
        <taxon>Agaricales</taxon>
        <taxon>Marasmiineae</taxon>
        <taxon>Omphalotaceae</taxon>
        <taxon>Lentinula</taxon>
    </lineage>
</organism>
<evidence type="ECO:0000259" key="7">
    <source>
        <dbReference type="Pfam" id="PF08620"/>
    </source>
</evidence>
<feature type="compositionally biased region" description="Polar residues" evidence="6">
    <location>
        <begin position="34"/>
        <end position="43"/>
    </location>
</feature>
<feature type="domain" description="RPAP1 N-terminal" evidence="8">
    <location>
        <begin position="116"/>
        <end position="159"/>
    </location>
</feature>
<sequence length="1411" mass="156287">MTSNSNSSAPSLIGSVFERKPSIPKPPSSSSQSRFTSTLNSKTGFPPVQHRSQKSSAFLKNIENGRRKPELSSERSTQVPSIVPQSATPGPGPSTIQSQNQKQNGVSSTDDWRSHVSAENEAKVQAMTEEERADETREILERFGPSVSEILRRARENRERNKDVKFTSLEEVPFTSEREPLPSPIGLPGSQLVSSLSRSSSRASTRPSSPNSPSRASRKLRFAELGPDQVHVYPSAPSSPKKALLALPPPDEDSNAVSLGTFKGRMKPIDLEDVTASQTQVEQVKEEAAETHVEERTAEAQVEQVEEETTKIQVEQIEKGTAETQVEQVEEGTAEYIRQKYFPSAPADNPDLAWMSSSLDPSPHEQTSDLRFDLNGMPIPSSKILSLPTHLGLHHHAEGTRAGYTLDDIFLLTRSTVRAQRAAMLEVLVGVTRWLRTSGTKEDVDIEAARKSLLDLPNPEGSGIPPLLKRILFAGLEALPERGAVGVRAMDVVWECVVGQTNVTEDLGDLEFEFGGMEEGKTDEGVLITALLLADVLPQFLSLLLSPPDSDLGDERLSQSTLNQPEIRSLRTTLAQQQILSILTRLARYSNAYAETIVQEKGLIESILKVFIIPPATSTYASTPDLATIRLLTILASASRTNAEALCQKIGAGDVLLRFVVLSTNDDVLVEIMIFYTILARYGMYSRVAADAKEVWWKIGDHVVALSSSYSQSNTRLVRAYVGLIEAWLICATDPHRTTPSHELLWSQVKSWEWGAGLATLLTKVSSLAVERTDTVENRTRIAVSSASIWCSLGAYLEGAKVNGIRGGEEERTEIGLVLKRVFDSGAVQAFRDLIEDLKTKLNTMGMEMKTKVAFREIASLASILSSAIRLWLGCCSPSPSDDSPPFELPFADISDLCALLVRHDVWHQNPNPLLLRPLSTLLVLFLRLSPHLPGSHPDLWLAQAFGVVKALRRGDEEYALQIISQILDMLTSEWAAQRGGVGAPDFVWKEKGGLKAILIPFLRYEINPEREPYTYVAPFFPSSRSIGMCTTLRIPSSYPRDVTMEWRPLGLPLHSDWTLSPFNHLLRSGSDYSVFKQSGALPDSWDASETDVVRAALALAMVEREVLQRFAPSMISLVGPKEEDIVFACMKVFMLEHDVGNGDSKTHSDGEGLQEVFRDEVVARQLHEILEPYTVKALSSSSTLYVPSSRSSSAPLELASLPLLGTAVPFYQFYTDFLSLYDSISFSHPLFSRLLLPPTSMLYAADYRKLLWNDYSHVLRGIRVEVNDVVAGAGGIEQWLYPVETAPDVLGAYLRALIKYGEGVQGFLRLLAVHHVAANIWPDFYVDTHIEELVFDERRSKLLRVVVEQGGMEVVKDVLRYRQSSQLRRILCSPACFQEVDESCKRLRCDLIANWIGEGTLERVRGVFER</sequence>